<evidence type="ECO:0000313" key="2">
    <source>
        <dbReference type="Proteomes" id="UP000075230"/>
    </source>
</evidence>
<reference evidence="1 2" key="1">
    <citation type="journal article" date="2016" name="DNA Res.">
        <title>Genome sequence of Aspergillus luchuensis NBRC 4314.</title>
        <authorList>
            <person name="Yamada O."/>
            <person name="Machida M."/>
            <person name="Hosoyama A."/>
            <person name="Goto M."/>
            <person name="Takahashi T."/>
            <person name="Futagami T."/>
            <person name="Yamagata Y."/>
            <person name="Takeuchi M."/>
            <person name="Kobayashi T."/>
            <person name="Koike H."/>
            <person name="Abe K."/>
            <person name="Asai K."/>
            <person name="Arita M."/>
            <person name="Fujita N."/>
            <person name="Fukuda K."/>
            <person name="Higa K."/>
            <person name="Horikawa H."/>
            <person name="Ishikawa T."/>
            <person name="Jinno K."/>
            <person name="Kato Y."/>
            <person name="Kirimura K."/>
            <person name="Mizutani O."/>
            <person name="Nakasone K."/>
            <person name="Sano M."/>
            <person name="Shiraishi Y."/>
            <person name="Tsukahara M."/>
            <person name="Gomi K."/>
        </authorList>
    </citation>
    <scope>NUCLEOTIDE SEQUENCE [LARGE SCALE GENOMIC DNA]</scope>
    <source>
        <strain evidence="1 2">RIB 2604</strain>
    </source>
</reference>
<proteinExistence type="predicted"/>
<reference evidence="2" key="2">
    <citation type="submission" date="2016-02" db="EMBL/GenBank/DDBJ databases">
        <title>Genome sequencing of Aspergillus luchuensis NBRC 4314.</title>
        <authorList>
            <person name="Yamada O."/>
        </authorList>
    </citation>
    <scope>NUCLEOTIDE SEQUENCE [LARGE SCALE GENOMIC DNA]</scope>
    <source>
        <strain evidence="2">RIB 2604</strain>
    </source>
</reference>
<sequence>MTETWKVKAAFTTWLMGLLNDEQFSVVLTIDSESRLRTEPIGRATWTHEAATVVKFHRKSCILRDGE</sequence>
<dbReference type="Proteomes" id="UP000075230">
    <property type="component" value="Unassembled WGS sequence"/>
</dbReference>
<gene>
    <name evidence="1" type="ORF">RIB2604_01702630</name>
</gene>
<dbReference type="EMBL" id="BCWF01000017">
    <property type="protein sequence ID" value="GAT23127.1"/>
    <property type="molecule type" value="Genomic_DNA"/>
</dbReference>
<accession>A0A146FB40</accession>
<dbReference type="AlphaFoldDB" id="A0A146FB40"/>
<name>A0A146FB40_ASPKA</name>
<organism evidence="1 2">
    <name type="scientific">Aspergillus kawachii</name>
    <name type="common">White koji mold</name>
    <name type="synonym">Aspergillus awamori var. kawachi</name>
    <dbReference type="NCBI Taxonomy" id="1069201"/>
    <lineage>
        <taxon>Eukaryota</taxon>
        <taxon>Fungi</taxon>
        <taxon>Dikarya</taxon>
        <taxon>Ascomycota</taxon>
        <taxon>Pezizomycotina</taxon>
        <taxon>Eurotiomycetes</taxon>
        <taxon>Eurotiomycetidae</taxon>
        <taxon>Eurotiales</taxon>
        <taxon>Aspergillaceae</taxon>
        <taxon>Aspergillus</taxon>
        <taxon>Aspergillus subgen. Circumdati</taxon>
    </lineage>
</organism>
<protein>
    <submittedName>
        <fullName evidence="1">Nucleoporin</fullName>
    </submittedName>
</protein>
<comment type="caution">
    <text evidence="1">The sequence shown here is derived from an EMBL/GenBank/DDBJ whole genome shotgun (WGS) entry which is preliminary data.</text>
</comment>
<evidence type="ECO:0000313" key="1">
    <source>
        <dbReference type="EMBL" id="GAT23127.1"/>
    </source>
</evidence>